<dbReference type="InterPro" id="IPR029058">
    <property type="entry name" value="AB_hydrolase_fold"/>
</dbReference>
<dbReference type="Proteomes" id="UP000642070">
    <property type="component" value="Unassembled WGS sequence"/>
</dbReference>
<reference evidence="2" key="2">
    <citation type="submission" date="2020-09" db="EMBL/GenBank/DDBJ databases">
        <authorList>
            <person name="Sun Q."/>
            <person name="Ohkuma M."/>
        </authorList>
    </citation>
    <scope>NUCLEOTIDE SEQUENCE</scope>
    <source>
        <strain evidence="2">JCM 19831</strain>
    </source>
</reference>
<evidence type="ECO:0000313" key="2">
    <source>
        <dbReference type="EMBL" id="GGM67298.1"/>
    </source>
</evidence>
<protein>
    <recommendedName>
        <fullName evidence="1">AB hydrolase-1 domain-containing protein</fullName>
    </recommendedName>
</protein>
<keyword evidence="3" id="KW-1185">Reference proteome</keyword>
<evidence type="ECO:0000259" key="1">
    <source>
        <dbReference type="Pfam" id="PF12697"/>
    </source>
</evidence>
<feature type="domain" description="AB hydrolase-1" evidence="1">
    <location>
        <begin position="28"/>
        <end position="236"/>
    </location>
</feature>
<gene>
    <name evidence="2" type="ORF">GCM10007977_081300</name>
</gene>
<name>A0A917U9J6_9ACTN</name>
<dbReference type="Pfam" id="PF12697">
    <property type="entry name" value="Abhydrolase_6"/>
    <property type="match status" value="1"/>
</dbReference>
<dbReference type="GO" id="GO:0003824">
    <property type="term" value="F:catalytic activity"/>
    <property type="evidence" value="ECO:0007669"/>
    <property type="project" value="UniProtKB-ARBA"/>
</dbReference>
<dbReference type="AlphaFoldDB" id="A0A917U9J6"/>
<organism evidence="2 3">
    <name type="scientific">Dactylosporangium sucinum</name>
    <dbReference type="NCBI Taxonomy" id="1424081"/>
    <lineage>
        <taxon>Bacteria</taxon>
        <taxon>Bacillati</taxon>
        <taxon>Actinomycetota</taxon>
        <taxon>Actinomycetes</taxon>
        <taxon>Micromonosporales</taxon>
        <taxon>Micromonosporaceae</taxon>
        <taxon>Dactylosporangium</taxon>
    </lineage>
</organism>
<evidence type="ECO:0000313" key="3">
    <source>
        <dbReference type="Proteomes" id="UP000642070"/>
    </source>
</evidence>
<comment type="caution">
    <text evidence="2">The sequence shown here is derived from an EMBL/GenBank/DDBJ whole genome shotgun (WGS) entry which is preliminary data.</text>
</comment>
<dbReference type="EMBL" id="BMPI01000055">
    <property type="protein sequence ID" value="GGM67298.1"/>
    <property type="molecule type" value="Genomic_DNA"/>
</dbReference>
<dbReference type="RefSeq" id="WP_190255387.1">
    <property type="nucleotide sequence ID" value="NZ_BMPI01000055.1"/>
</dbReference>
<sequence>MITTTRFGGSGADLLVLGPSLGTSVEALWGRAAALLAADVEVIGWDLPGHGRSPAAGTPFTVADLADAITGLARGWAGAGRRIWYAGVSLGGSVGFQLATRPTPFAGVAAIASAPRIGTSDAWHERAALVRRAGTAALVAGAAERWFAPGFTGREPGVATALLRALTDTDPESYALACEALAAFDLRGREPAVPLAVLPGELDVVVPPSAVADLHPTVLAGCGHLPPAERPAATTDALRRAMHLPRRLGNEGGTR</sequence>
<reference evidence="2" key="1">
    <citation type="journal article" date="2014" name="Int. J. Syst. Evol. Microbiol.">
        <title>Complete genome sequence of Corynebacterium casei LMG S-19264T (=DSM 44701T), isolated from a smear-ripened cheese.</title>
        <authorList>
            <consortium name="US DOE Joint Genome Institute (JGI-PGF)"/>
            <person name="Walter F."/>
            <person name="Albersmeier A."/>
            <person name="Kalinowski J."/>
            <person name="Ruckert C."/>
        </authorList>
    </citation>
    <scope>NUCLEOTIDE SEQUENCE</scope>
    <source>
        <strain evidence="2">JCM 19831</strain>
    </source>
</reference>
<accession>A0A917U9J6</accession>
<proteinExistence type="predicted"/>
<dbReference type="InterPro" id="IPR000073">
    <property type="entry name" value="AB_hydrolase_1"/>
</dbReference>
<dbReference type="SUPFAM" id="SSF53474">
    <property type="entry name" value="alpha/beta-Hydrolases"/>
    <property type="match status" value="1"/>
</dbReference>
<dbReference type="Gene3D" id="3.40.50.1820">
    <property type="entry name" value="alpha/beta hydrolase"/>
    <property type="match status" value="1"/>
</dbReference>